<proteinExistence type="predicted"/>
<feature type="transmembrane region" description="Helical" evidence="1">
    <location>
        <begin position="90"/>
        <end position="109"/>
    </location>
</feature>
<accession>F5Y6K9</accession>
<protein>
    <submittedName>
        <fullName evidence="2">Hypothetical membrane protein</fullName>
    </submittedName>
</protein>
<feature type="transmembrane region" description="Helical" evidence="1">
    <location>
        <begin position="52"/>
        <end position="78"/>
    </location>
</feature>
<dbReference type="STRING" id="545695.TREAZ_1264"/>
<keyword evidence="1" id="KW-0472">Membrane</keyword>
<dbReference type="AlphaFoldDB" id="F5Y6K9"/>
<dbReference type="InParanoid" id="F5Y6K9"/>
<dbReference type="EMBL" id="CP001841">
    <property type="protein sequence ID" value="AEF81037.1"/>
    <property type="molecule type" value="Genomic_DNA"/>
</dbReference>
<feature type="transmembrane region" description="Helical" evidence="1">
    <location>
        <begin position="157"/>
        <end position="180"/>
    </location>
</feature>
<feature type="transmembrane region" description="Helical" evidence="1">
    <location>
        <begin position="121"/>
        <end position="145"/>
    </location>
</feature>
<sequence length="189" mass="20460">MESTVGKREVARKEKKGLQISDILLIGILLAAGAVLKFFVGTIINIGMKPNFIIAMYCLIILLVKPGIIEAAIIGILAGAICQFFPGQPYINFVSELAGAVAMCLLIRIPLEKIKLPLKTVACTFLSTLVSGFSFIGVMYFLYYARPNMLIAAPTPLAIFLAIIFGTAAINAVIVQVLYIPLKLVLKKE</sequence>
<dbReference type="InterPro" id="IPR031360">
    <property type="entry name" value="TrpP"/>
</dbReference>
<evidence type="ECO:0000256" key="1">
    <source>
        <dbReference type="SAM" id="Phobius"/>
    </source>
</evidence>
<gene>
    <name evidence="2" type="ordered locus">TREAZ_1264</name>
</gene>
<keyword evidence="1" id="KW-1133">Transmembrane helix</keyword>
<reference evidence="3" key="1">
    <citation type="submission" date="2009-12" db="EMBL/GenBank/DDBJ databases">
        <title>Complete sequence of Treponema azotonutricium strain ZAS-9.</title>
        <authorList>
            <person name="Tetu S.G."/>
            <person name="Matson E."/>
            <person name="Ren Q."/>
            <person name="Seshadri R."/>
            <person name="Elbourne L."/>
            <person name="Hassan K.A."/>
            <person name="Durkin A."/>
            <person name="Radune D."/>
            <person name="Mohamoud Y."/>
            <person name="Shay R."/>
            <person name="Jin S."/>
            <person name="Zhang X."/>
            <person name="Lucey K."/>
            <person name="Ballor N.R."/>
            <person name="Ottesen E."/>
            <person name="Rosenthal R."/>
            <person name="Allen A."/>
            <person name="Leadbetter J.R."/>
            <person name="Paulsen I.T."/>
        </authorList>
    </citation>
    <scope>NUCLEOTIDE SEQUENCE [LARGE SCALE GENOMIC DNA]</scope>
    <source>
        <strain evidence="3">ATCC BAA-888 / DSM 13862 / ZAS-9</strain>
    </source>
</reference>
<dbReference type="HOGENOM" id="CLU_094090_0_0_12"/>
<keyword evidence="3" id="KW-1185">Reference proteome</keyword>
<keyword evidence="1" id="KW-0812">Transmembrane</keyword>
<feature type="transmembrane region" description="Helical" evidence="1">
    <location>
        <begin position="20"/>
        <end position="40"/>
    </location>
</feature>
<dbReference type="KEGG" id="taz:TREAZ_1264"/>
<reference evidence="2 3" key="2">
    <citation type="journal article" date="2011" name="ISME J.">
        <title>RNA-seq reveals cooperative metabolic interactions between two termite-gut spirochete species in co-culture.</title>
        <authorList>
            <person name="Rosenthal A.Z."/>
            <person name="Matson E.G."/>
            <person name="Eldar A."/>
            <person name="Leadbetter J.R."/>
        </authorList>
    </citation>
    <scope>NUCLEOTIDE SEQUENCE [LARGE SCALE GENOMIC DNA]</scope>
    <source>
        <strain evidence="3">ATCC BAA-888 / DSM 13862 / ZAS-9</strain>
    </source>
</reference>
<dbReference type="eggNOG" id="COG0697">
    <property type="taxonomic scope" value="Bacteria"/>
</dbReference>
<dbReference type="OrthoDB" id="3173414at2"/>
<name>F5Y6K9_LEAAZ</name>
<dbReference type="RefSeq" id="WP_015710733.1">
    <property type="nucleotide sequence ID" value="NC_015577.1"/>
</dbReference>
<evidence type="ECO:0000313" key="2">
    <source>
        <dbReference type="EMBL" id="AEF81037.1"/>
    </source>
</evidence>
<dbReference type="Pfam" id="PF17099">
    <property type="entry name" value="TrpP"/>
    <property type="match status" value="1"/>
</dbReference>
<organism evidence="2 3">
    <name type="scientific">Leadbettera azotonutricia (strain ATCC BAA-888 / DSM 13862 / ZAS-9)</name>
    <name type="common">Treponema azotonutricium</name>
    <dbReference type="NCBI Taxonomy" id="545695"/>
    <lineage>
        <taxon>Bacteria</taxon>
        <taxon>Pseudomonadati</taxon>
        <taxon>Spirochaetota</taxon>
        <taxon>Spirochaetia</taxon>
        <taxon>Spirochaetales</taxon>
        <taxon>Breznakiellaceae</taxon>
        <taxon>Leadbettera</taxon>
    </lineage>
</organism>
<dbReference type="Proteomes" id="UP000009222">
    <property type="component" value="Chromosome"/>
</dbReference>
<evidence type="ECO:0000313" key="3">
    <source>
        <dbReference type="Proteomes" id="UP000009222"/>
    </source>
</evidence>